<organism evidence="1 2">
    <name type="scientific">Dallia pectoralis</name>
    <name type="common">Alaska blackfish</name>
    <dbReference type="NCBI Taxonomy" id="75939"/>
    <lineage>
        <taxon>Eukaryota</taxon>
        <taxon>Metazoa</taxon>
        <taxon>Chordata</taxon>
        <taxon>Craniata</taxon>
        <taxon>Vertebrata</taxon>
        <taxon>Euteleostomi</taxon>
        <taxon>Actinopterygii</taxon>
        <taxon>Neopterygii</taxon>
        <taxon>Teleostei</taxon>
        <taxon>Protacanthopterygii</taxon>
        <taxon>Esociformes</taxon>
        <taxon>Umbridae</taxon>
        <taxon>Dallia</taxon>
    </lineage>
</organism>
<keyword evidence="2" id="KW-1185">Reference proteome</keyword>
<dbReference type="Proteomes" id="UP001157502">
    <property type="component" value="Chromosome 17"/>
</dbReference>
<reference evidence="1" key="1">
    <citation type="submission" date="2021-05" db="EMBL/GenBank/DDBJ databases">
        <authorList>
            <person name="Pan Q."/>
            <person name="Jouanno E."/>
            <person name="Zahm M."/>
            <person name="Klopp C."/>
            <person name="Cabau C."/>
            <person name="Louis A."/>
            <person name="Berthelot C."/>
            <person name="Parey E."/>
            <person name="Roest Crollius H."/>
            <person name="Montfort J."/>
            <person name="Robinson-Rechavi M."/>
            <person name="Bouchez O."/>
            <person name="Lampietro C."/>
            <person name="Lopez Roques C."/>
            <person name="Donnadieu C."/>
            <person name="Postlethwait J."/>
            <person name="Bobe J."/>
            <person name="Dillon D."/>
            <person name="Chandos A."/>
            <person name="von Hippel F."/>
            <person name="Guiguen Y."/>
        </authorList>
    </citation>
    <scope>NUCLEOTIDE SEQUENCE</scope>
    <source>
        <strain evidence="1">YG-Jan2019</strain>
    </source>
</reference>
<gene>
    <name evidence="1" type="ORF">DPEC_G00212660</name>
</gene>
<evidence type="ECO:0000313" key="2">
    <source>
        <dbReference type="Proteomes" id="UP001157502"/>
    </source>
</evidence>
<dbReference type="EMBL" id="CM055744">
    <property type="protein sequence ID" value="KAJ7999174.1"/>
    <property type="molecule type" value="Genomic_DNA"/>
</dbReference>
<protein>
    <submittedName>
        <fullName evidence="1">Uncharacterized protein</fullName>
    </submittedName>
</protein>
<comment type="caution">
    <text evidence="1">The sequence shown here is derived from an EMBL/GenBank/DDBJ whole genome shotgun (WGS) entry which is preliminary data.</text>
</comment>
<proteinExistence type="predicted"/>
<accession>A0ACC2G602</accession>
<name>A0ACC2G602_DALPE</name>
<sequence>MISSWHRSRTIADLCWTFVVRRLVDVLVCRELICICACLGSSSPLIAMVIPQLIAISTPSASSVTSKAPADAADLLPAIRQHLIRNFKHLPQLSADPIVLLSPQQWSGSE</sequence>
<evidence type="ECO:0000313" key="1">
    <source>
        <dbReference type="EMBL" id="KAJ7999174.1"/>
    </source>
</evidence>